<dbReference type="InterPro" id="IPR003594">
    <property type="entry name" value="HATPase_dom"/>
</dbReference>
<dbReference type="EC" id="2.7.13.3" evidence="2"/>
<organism evidence="7 8">
    <name type="scientific">Shiella aurantiaca</name>
    <dbReference type="NCBI Taxonomy" id="3058365"/>
    <lineage>
        <taxon>Bacteria</taxon>
        <taxon>Pseudomonadati</taxon>
        <taxon>Bacteroidota</taxon>
        <taxon>Cytophagia</taxon>
        <taxon>Cytophagales</taxon>
        <taxon>Shiellaceae</taxon>
        <taxon>Shiella</taxon>
    </lineage>
</organism>
<keyword evidence="5" id="KW-1133">Transmembrane helix</keyword>
<dbReference type="Gene3D" id="3.30.565.10">
    <property type="entry name" value="Histidine kinase-like ATPase, C-terminal domain"/>
    <property type="match status" value="1"/>
</dbReference>
<evidence type="ECO:0000256" key="3">
    <source>
        <dbReference type="ARBA" id="ARBA00022679"/>
    </source>
</evidence>
<feature type="transmembrane region" description="Helical" evidence="5">
    <location>
        <begin position="121"/>
        <end position="154"/>
    </location>
</feature>
<keyword evidence="8" id="KW-1185">Reference proteome</keyword>
<evidence type="ECO:0000256" key="4">
    <source>
        <dbReference type="ARBA" id="ARBA00022777"/>
    </source>
</evidence>
<dbReference type="InterPro" id="IPR005467">
    <property type="entry name" value="His_kinase_dom"/>
</dbReference>
<dbReference type="PANTHER" id="PTHR43047:SF62">
    <property type="entry name" value="SENSOR HISTIDINE KINASE DPIB"/>
    <property type="match status" value="1"/>
</dbReference>
<dbReference type="SMART" id="SM00387">
    <property type="entry name" value="HATPase_c"/>
    <property type="match status" value="1"/>
</dbReference>
<dbReference type="Proteomes" id="UP001168552">
    <property type="component" value="Unassembled WGS sequence"/>
</dbReference>
<dbReference type="PRINTS" id="PR00344">
    <property type="entry name" value="BCTRLSENSOR"/>
</dbReference>
<evidence type="ECO:0000313" key="8">
    <source>
        <dbReference type="Proteomes" id="UP001168552"/>
    </source>
</evidence>
<keyword evidence="4 7" id="KW-0418">Kinase</keyword>
<keyword evidence="5" id="KW-0472">Membrane</keyword>
<dbReference type="EMBL" id="JAUHJS010000003">
    <property type="protein sequence ID" value="MDN4165101.1"/>
    <property type="molecule type" value="Genomic_DNA"/>
</dbReference>
<dbReference type="SUPFAM" id="SSF55874">
    <property type="entry name" value="ATPase domain of HSP90 chaperone/DNA topoisomerase II/histidine kinase"/>
    <property type="match status" value="1"/>
</dbReference>
<keyword evidence="5" id="KW-0812">Transmembrane</keyword>
<feature type="transmembrane region" description="Helical" evidence="5">
    <location>
        <begin position="26"/>
        <end position="47"/>
    </location>
</feature>
<accession>A0ABT8F4E7</accession>
<dbReference type="InterPro" id="IPR036097">
    <property type="entry name" value="HisK_dim/P_sf"/>
</dbReference>
<evidence type="ECO:0000313" key="7">
    <source>
        <dbReference type="EMBL" id="MDN4165101.1"/>
    </source>
</evidence>
<gene>
    <name evidence="7" type="ORF">QWY31_06290</name>
</gene>
<dbReference type="InterPro" id="IPR036890">
    <property type="entry name" value="HATPase_C_sf"/>
</dbReference>
<dbReference type="PANTHER" id="PTHR43047">
    <property type="entry name" value="TWO-COMPONENT HISTIDINE PROTEIN KINASE"/>
    <property type="match status" value="1"/>
</dbReference>
<dbReference type="Pfam" id="PF02518">
    <property type="entry name" value="HATPase_c"/>
    <property type="match status" value="1"/>
</dbReference>
<feature type="domain" description="Histidine kinase" evidence="6">
    <location>
        <begin position="231"/>
        <end position="447"/>
    </location>
</feature>
<reference evidence="7" key="1">
    <citation type="submission" date="2023-06" db="EMBL/GenBank/DDBJ databases">
        <title>Cytophagales bacterium Strain LB-30, isolated from soil.</title>
        <authorList>
            <person name="Liu B."/>
        </authorList>
    </citation>
    <scope>NUCLEOTIDE SEQUENCE</scope>
    <source>
        <strain evidence="7">LB-30</strain>
    </source>
</reference>
<proteinExistence type="predicted"/>
<comment type="catalytic activity">
    <reaction evidence="1">
        <text>ATP + protein L-histidine = ADP + protein N-phospho-L-histidine.</text>
        <dbReference type="EC" id="2.7.13.3"/>
    </reaction>
</comment>
<comment type="caution">
    <text evidence="7">The sequence shown here is derived from an EMBL/GenBank/DDBJ whole genome shotgun (WGS) entry which is preliminary data.</text>
</comment>
<feature type="transmembrane region" description="Helical" evidence="5">
    <location>
        <begin position="89"/>
        <end position="109"/>
    </location>
</feature>
<feature type="transmembrane region" description="Helical" evidence="5">
    <location>
        <begin position="169"/>
        <end position="190"/>
    </location>
</feature>
<feature type="transmembrane region" description="Helical" evidence="5">
    <location>
        <begin position="59"/>
        <end position="77"/>
    </location>
</feature>
<keyword evidence="3" id="KW-0808">Transferase</keyword>
<dbReference type="SUPFAM" id="SSF47384">
    <property type="entry name" value="Homodimeric domain of signal transducing histidine kinase"/>
    <property type="match status" value="1"/>
</dbReference>
<dbReference type="PROSITE" id="PS50109">
    <property type="entry name" value="HIS_KIN"/>
    <property type="match status" value="1"/>
</dbReference>
<sequence>MKKQIMLRLAKLYHSEWDSYVSAISYRYGTALAAIILILFGLVDALLIKNSEALRLTLYVRYIFIIPLMSISIALSYRKDLFENYHKITSMIAGLAALCGIVIMLKIAVDYNEPNFDRHFAALVMAVSFSSLILWLNLFTSSFLFVIVLIFYAILVGHNEKAYHHYGEFIGQMLILGTACSLGTYVRYAFNLLMRNNYSKTIALRNEKKELQSVNEKLSRADELKLRIISVLSHDVQGPIRNIQAVFKLFYAKDISQKELMGLVQNIDTTLRSTQILIDDVLSWAEVSLLNTSDTSAGQLPIHELIDSVICLYQYSALEKNITFEKQVVGNFYISNKQDIVRFVLRNLLNNAVKFTENGKIIIRVLNREGRLYIDVADSGIGMSDDLISRLFKSIKGVSNKGTRGEIGKGIGLYLCKQLLTENGGNITFFSKFRKGTTFMFNLPVDCKIYDTNSH</sequence>
<name>A0ABT8F4E7_9BACT</name>
<dbReference type="GO" id="GO:0016301">
    <property type="term" value="F:kinase activity"/>
    <property type="evidence" value="ECO:0007669"/>
    <property type="project" value="UniProtKB-KW"/>
</dbReference>
<dbReference type="Gene3D" id="1.10.287.130">
    <property type="match status" value="1"/>
</dbReference>
<dbReference type="InterPro" id="IPR004358">
    <property type="entry name" value="Sig_transdc_His_kin-like_C"/>
</dbReference>
<evidence type="ECO:0000259" key="6">
    <source>
        <dbReference type="PROSITE" id="PS50109"/>
    </source>
</evidence>
<evidence type="ECO:0000256" key="5">
    <source>
        <dbReference type="SAM" id="Phobius"/>
    </source>
</evidence>
<evidence type="ECO:0000256" key="2">
    <source>
        <dbReference type="ARBA" id="ARBA00012438"/>
    </source>
</evidence>
<protein>
    <recommendedName>
        <fullName evidence="2">histidine kinase</fullName>
        <ecNumber evidence="2">2.7.13.3</ecNumber>
    </recommendedName>
</protein>
<dbReference type="RefSeq" id="WP_320003630.1">
    <property type="nucleotide sequence ID" value="NZ_JAUHJS010000003.1"/>
</dbReference>
<evidence type="ECO:0000256" key="1">
    <source>
        <dbReference type="ARBA" id="ARBA00000085"/>
    </source>
</evidence>